<accession>S3CP84</accession>
<dbReference type="Pfam" id="PF00840">
    <property type="entry name" value="Glyco_hydro_7"/>
    <property type="match status" value="1"/>
</dbReference>
<organism evidence="11 12">
    <name type="scientific">Glarea lozoyensis (strain ATCC 20868 / MF5171)</name>
    <dbReference type="NCBI Taxonomy" id="1116229"/>
    <lineage>
        <taxon>Eukaryota</taxon>
        <taxon>Fungi</taxon>
        <taxon>Dikarya</taxon>
        <taxon>Ascomycota</taxon>
        <taxon>Pezizomycotina</taxon>
        <taxon>Leotiomycetes</taxon>
        <taxon>Helotiales</taxon>
        <taxon>Helotiaceae</taxon>
        <taxon>Glarea</taxon>
    </lineage>
</organism>
<dbReference type="AlphaFoldDB" id="S3CP84"/>
<dbReference type="GO" id="GO:0030245">
    <property type="term" value="P:cellulose catabolic process"/>
    <property type="evidence" value="ECO:0007669"/>
    <property type="project" value="UniProtKB-KW"/>
</dbReference>
<evidence type="ECO:0000256" key="5">
    <source>
        <dbReference type="ARBA" id="ARBA00023180"/>
    </source>
</evidence>
<keyword evidence="4 9" id="KW-0136">Cellulose degradation</keyword>
<protein>
    <recommendedName>
        <fullName evidence="9">Glucanase</fullName>
        <ecNumber evidence="9">3.2.1.-</ecNumber>
    </recommendedName>
</protein>
<evidence type="ECO:0000256" key="3">
    <source>
        <dbReference type="ARBA" id="ARBA00022801"/>
    </source>
</evidence>
<evidence type="ECO:0000256" key="6">
    <source>
        <dbReference type="ARBA" id="ARBA00023277"/>
    </source>
</evidence>
<keyword evidence="3 9" id="KW-0378">Hydrolase</keyword>
<keyword evidence="5" id="KW-0325">Glycoprotein</keyword>
<dbReference type="InterPro" id="IPR001722">
    <property type="entry name" value="Glyco_hydro_7"/>
</dbReference>
<evidence type="ECO:0000256" key="8">
    <source>
        <dbReference type="ARBA" id="ARBA00023326"/>
    </source>
</evidence>
<dbReference type="EMBL" id="KE145369">
    <property type="protein sequence ID" value="EPE27520.1"/>
    <property type="molecule type" value="Genomic_DNA"/>
</dbReference>
<keyword evidence="7 9" id="KW-0326">Glycosidase</keyword>
<keyword evidence="6" id="KW-0119">Carbohydrate metabolism</keyword>
<dbReference type="PANTHER" id="PTHR33753">
    <property type="entry name" value="1,4-BETA-D-GLUCAN CELLOBIOHYDROLASE B"/>
    <property type="match status" value="1"/>
</dbReference>
<feature type="signal peptide" evidence="10">
    <location>
        <begin position="1"/>
        <end position="17"/>
    </location>
</feature>
<dbReference type="SUPFAM" id="SSF49899">
    <property type="entry name" value="Concanavalin A-like lectins/glucanases"/>
    <property type="match status" value="1"/>
</dbReference>
<evidence type="ECO:0000256" key="4">
    <source>
        <dbReference type="ARBA" id="ARBA00023001"/>
    </source>
</evidence>
<evidence type="ECO:0000256" key="2">
    <source>
        <dbReference type="ARBA" id="ARBA00006044"/>
    </source>
</evidence>
<evidence type="ECO:0000256" key="10">
    <source>
        <dbReference type="SAM" id="SignalP"/>
    </source>
</evidence>
<dbReference type="RefSeq" id="XP_008084879.1">
    <property type="nucleotide sequence ID" value="XM_008086688.1"/>
</dbReference>
<dbReference type="InterPro" id="IPR013320">
    <property type="entry name" value="ConA-like_dom_sf"/>
</dbReference>
<evidence type="ECO:0000256" key="1">
    <source>
        <dbReference type="ARBA" id="ARBA00000966"/>
    </source>
</evidence>
<sequence length="460" mass="50593">MYHSLFLLELIIQQVSGQSFATLQPEVHPLMRWESCSSAGCSKQNGSLVLDAEWRWIHEKNSYTTCFEDGHWLEKGYPNKTLCPDDATCTENCVLEGTEYQSMGIWPKNDAVTLKYYNYLDYSMSKGARLFMLRPDGKQYNLFKLLNKEISFEVDVSKLPCGISADVKFVAMDSNGGFNKFQGNTAGAAYGTGYCDASCPRDLRFINGQANVKNWTETPDSPESTVAQYGFGLRGSCCAQLDVFNGNSISSSFGLHPCNFMTPNQHQCIGDGCNPDVSCDAEGCAFNTYRMGNTDFYGPGGKGVDTTKPFTVVTQFPSTSDTDSGVAFLKEMKRFYIQNGTRFPNGRSKIDEVPGNSITGPLCTKQKEVFSDVNDFDKFEGMSMIGEYLAQGMVMAIGIWDDRKTGMAWLDGKLGEGKGALRGTCPDPAANIHDLLNSLEGRRASVSFGKIRVGEIGTTV</sequence>
<dbReference type="GeneID" id="19463366"/>
<dbReference type="Proteomes" id="UP000016922">
    <property type="component" value="Unassembled WGS sequence"/>
</dbReference>
<dbReference type="STRING" id="1116229.S3CP84"/>
<dbReference type="Gene3D" id="2.70.100.10">
    <property type="entry name" value="Glycoside hydrolase, family 7, domain"/>
    <property type="match status" value="1"/>
</dbReference>
<evidence type="ECO:0000313" key="11">
    <source>
        <dbReference type="EMBL" id="EPE27520.1"/>
    </source>
</evidence>
<dbReference type="InterPro" id="IPR037019">
    <property type="entry name" value="Glyco_hydro_7_sf"/>
</dbReference>
<evidence type="ECO:0000256" key="7">
    <source>
        <dbReference type="ARBA" id="ARBA00023295"/>
    </source>
</evidence>
<evidence type="ECO:0000256" key="9">
    <source>
        <dbReference type="RuleBase" id="RU361164"/>
    </source>
</evidence>
<gene>
    <name evidence="11" type="ORF">GLAREA_04311</name>
</gene>
<comment type="similarity">
    <text evidence="2 9">Belongs to the glycosyl hydrolase 7 (cellulase C) family.</text>
</comment>
<reference evidence="11 12" key="1">
    <citation type="journal article" date="2013" name="BMC Genomics">
        <title>Genomics-driven discovery of the pneumocandin biosynthetic gene cluster in the fungus Glarea lozoyensis.</title>
        <authorList>
            <person name="Chen L."/>
            <person name="Yue Q."/>
            <person name="Zhang X."/>
            <person name="Xiang M."/>
            <person name="Wang C."/>
            <person name="Li S."/>
            <person name="Che Y."/>
            <person name="Ortiz-Lopez F.J."/>
            <person name="Bills G.F."/>
            <person name="Liu X."/>
            <person name="An Z."/>
        </authorList>
    </citation>
    <scope>NUCLEOTIDE SEQUENCE [LARGE SCALE GENOMIC DNA]</scope>
    <source>
        <strain evidence="12">ATCC 20868 / MF5171</strain>
    </source>
</reference>
<feature type="chain" id="PRO_5004507632" description="Glucanase" evidence="10">
    <location>
        <begin position="18"/>
        <end position="460"/>
    </location>
</feature>
<evidence type="ECO:0000313" key="12">
    <source>
        <dbReference type="Proteomes" id="UP000016922"/>
    </source>
</evidence>
<keyword evidence="12" id="KW-1185">Reference proteome</keyword>
<proteinExistence type="inferred from homology"/>
<name>S3CP84_GLAL2</name>
<dbReference type="PRINTS" id="PR00734">
    <property type="entry name" value="GLHYDRLASE7"/>
</dbReference>
<dbReference type="GO" id="GO:0030246">
    <property type="term" value="F:carbohydrate binding"/>
    <property type="evidence" value="ECO:0007669"/>
    <property type="project" value="UniProtKB-KW"/>
</dbReference>
<dbReference type="EC" id="3.2.1.-" evidence="9"/>
<dbReference type="KEGG" id="glz:GLAREA_04311"/>
<dbReference type="OrthoDB" id="3515365at2759"/>
<keyword evidence="11" id="KW-0430">Lectin</keyword>
<dbReference type="eggNOG" id="ENOG502QPHV">
    <property type="taxonomic scope" value="Eukaryota"/>
</dbReference>
<dbReference type="PANTHER" id="PTHR33753:SF1">
    <property type="entry name" value="ENDO-BETA-1,4-GLUCANASE CELB"/>
    <property type="match status" value="1"/>
</dbReference>
<dbReference type="HOGENOM" id="CLU_020817_3_2_1"/>
<keyword evidence="10" id="KW-0732">Signal</keyword>
<dbReference type="GO" id="GO:0008810">
    <property type="term" value="F:cellulase activity"/>
    <property type="evidence" value="ECO:0007669"/>
    <property type="project" value="UniProtKB-EC"/>
</dbReference>
<comment type="catalytic activity">
    <reaction evidence="1">
        <text>Endohydrolysis of (1-&gt;4)-beta-D-glucosidic linkages in cellulose, lichenin and cereal beta-D-glucans.</text>
        <dbReference type="EC" id="3.2.1.4"/>
    </reaction>
</comment>
<keyword evidence="8 9" id="KW-0624">Polysaccharide degradation</keyword>